<evidence type="ECO:0000313" key="4">
    <source>
        <dbReference type="Proteomes" id="UP000639403"/>
    </source>
</evidence>
<dbReference type="EMBL" id="JADOXO010000084">
    <property type="protein sequence ID" value="KAF9814576.1"/>
    <property type="molecule type" value="Genomic_DNA"/>
</dbReference>
<keyword evidence="2" id="KW-1133">Transmembrane helix</keyword>
<dbReference type="AlphaFoldDB" id="A0A8H7P2N7"/>
<protein>
    <submittedName>
        <fullName evidence="3">Uncharacterized protein</fullName>
    </submittedName>
</protein>
<feature type="transmembrane region" description="Helical" evidence="2">
    <location>
        <begin position="22"/>
        <end position="44"/>
    </location>
</feature>
<reference evidence="3" key="1">
    <citation type="submission" date="2020-11" db="EMBL/GenBank/DDBJ databases">
        <authorList>
            <person name="Koelle M."/>
            <person name="Horta M.A.C."/>
            <person name="Nowrousian M."/>
            <person name="Ohm R.A."/>
            <person name="Benz P."/>
            <person name="Pilgard A."/>
        </authorList>
    </citation>
    <scope>NUCLEOTIDE SEQUENCE</scope>
    <source>
        <strain evidence="3">FPRL280</strain>
    </source>
</reference>
<feature type="region of interest" description="Disordered" evidence="1">
    <location>
        <begin position="409"/>
        <end position="429"/>
    </location>
</feature>
<accession>A0A8H7P2N7</accession>
<name>A0A8H7P2N7_9APHY</name>
<gene>
    <name evidence="3" type="ORF">IEO21_05034</name>
</gene>
<evidence type="ECO:0000256" key="1">
    <source>
        <dbReference type="SAM" id="MobiDB-lite"/>
    </source>
</evidence>
<dbReference type="Proteomes" id="UP000639403">
    <property type="component" value="Unassembled WGS sequence"/>
</dbReference>
<keyword evidence="2" id="KW-0472">Membrane</keyword>
<comment type="caution">
    <text evidence="3">The sequence shown here is derived from an EMBL/GenBank/DDBJ whole genome shotgun (WGS) entry which is preliminary data.</text>
</comment>
<evidence type="ECO:0000256" key="2">
    <source>
        <dbReference type="SAM" id="Phobius"/>
    </source>
</evidence>
<reference evidence="3" key="2">
    <citation type="journal article" name="Front. Microbiol.">
        <title>Degradative Capacity of Two Strains of Rhodonia placenta: From Phenotype to Genotype.</title>
        <authorList>
            <person name="Kolle M."/>
            <person name="Horta M.A.C."/>
            <person name="Nowrousian M."/>
            <person name="Ohm R.A."/>
            <person name="Benz J.P."/>
            <person name="Pilgard A."/>
        </authorList>
    </citation>
    <scope>NUCLEOTIDE SEQUENCE</scope>
    <source>
        <strain evidence="3">FPRL280</strain>
    </source>
</reference>
<keyword evidence="2" id="KW-0812">Transmembrane</keyword>
<proteinExistence type="predicted"/>
<organism evidence="3 4">
    <name type="scientific">Rhodonia placenta</name>
    <dbReference type="NCBI Taxonomy" id="104341"/>
    <lineage>
        <taxon>Eukaryota</taxon>
        <taxon>Fungi</taxon>
        <taxon>Dikarya</taxon>
        <taxon>Basidiomycota</taxon>
        <taxon>Agaricomycotina</taxon>
        <taxon>Agaricomycetes</taxon>
        <taxon>Polyporales</taxon>
        <taxon>Adustoporiaceae</taxon>
        <taxon>Rhodonia</taxon>
    </lineage>
</organism>
<evidence type="ECO:0000313" key="3">
    <source>
        <dbReference type="EMBL" id="KAF9814576.1"/>
    </source>
</evidence>
<sequence length="502" mass="53072">MAYTYYQSTSPRMWGTPQGADWTISVHMLFMMIPLSINPLWAAWQLQWALDIMKQDIGTVAFTVDKSCWLRRSLPILVAQQATHLWHYSGRSLDNLGLRGACETAAATASRIATRIMGVDGYPNAEMSNYGRAPSYDSYNDDYATRPRALRRRSSYSVGLSTVPGASYGMGATGYAPASPWAGAMSMARSTTPLPVTQGAYVQPGMGGIGVVPGNPGTYMGAPDVLGSAYGAGTIVGTYPGGILPTGVPAPYVANTMGAVYPASQVGTVYPAAPPTYSAGQYAVNQYRGGVAPAPPGVYGPGYASTMPVPGYNTYAGQSGGRTGGRLAGAVALAATPNARRGRLAAQSLAGAFQRPTPRRQKTAVSEFAREASHSEFGRARLACELPSASLADGARPGASLEVGMAAEASTAAQPDIDREDSGCQAPAGPGVPARAVMDAMGWRQFRAFWPEWAPAEARCARQHLRTLTSFLEYCLAWKSAHPLRAKLSTTLYYDSFVMLPG</sequence>